<protein>
    <submittedName>
        <fullName evidence="1">Uncharacterized protein</fullName>
    </submittedName>
</protein>
<accession>W2G9I6</accession>
<dbReference type="AlphaFoldDB" id="W2G9I6"/>
<organism evidence="1">
    <name type="scientific">Phytophthora nicotianae</name>
    <name type="common">Potato buckeye rot agent</name>
    <name type="synonym">Phytophthora parasitica</name>
    <dbReference type="NCBI Taxonomy" id="4792"/>
    <lineage>
        <taxon>Eukaryota</taxon>
        <taxon>Sar</taxon>
        <taxon>Stramenopiles</taxon>
        <taxon>Oomycota</taxon>
        <taxon>Peronosporomycetes</taxon>
        <taxon>Peronosporales</taxon>
        <taxon>Peronosporaceae</taxon>
        <taxon>Phytophthora</taxon>
    </lineage>
</organism>
<evidence type="ECO:0000313" key="1">
    <source>
        <dbReference type="EMBL" id="ETK78871.1"/>
    </source>
</evidence>
<name>W2G9I6_PHYNI</name>
<gene>
    <name evidence="1" type="ORF">L915_15214</name>
</gene>
<reference evidence="1" key="1">
    <citation type="submission" date="2013-11" db="EMBL/GenBank/DDBJ databases">
        <title>The Genome Sequence of Phytophthora parasitica CJ02B3.</title>
        <authorList>
            <consortium name="The Broad Institute Genomics Platform"/>
            <person name="Russ C."/>
            <person name="Tyler B."/>
            <person name="Panabieres F."/>
            <person name="Shan W."/>
            <person name="Tripathy S."/>
            <person name="Grunwald N."/>
            <person name="Machado M."/>
            <person name="Johnson C.S."/>
            <person name="Arredondo F."/>
            <person name="Hong C."/>
            <person name="Coffey M."/>
            <person name="Young S.K."/>
            <person name="Zeng Q."/>
            <person name="Gargeya S."/>
            <person name="Fitzgerald M."/>
            <person name="Abouelleil A."/>
            <person name="Alvarado L."/>
            <person name="Chapman S.B."/>
            <person name="Gainer-Dewar J."/>
            <person name="Goldberg J."/>
            <person name="Griggs A."/>
            <person name="Gujja S."/>
            <person name="Hansen M."/>
            <person name="Howarth C."/>
            <person name="Imamovic A."/>
            <person name="Ireland A."/>
            <person name="Larimer J."/>
            <person name="McCowan C."/>
            <person name="Murphy C."/>
            <person name="Pearson M."/>
            <person name="Poon T.W."/>
            <person name="Priest M."/>
            <person name="Roberts A."/>
            <person name="Saif S."/>
            <person name="Shea T."/>
            <person name="Sykes S."/>
            <person name="Wortman J."/>
            <person name="Nusbaum C."/>
            <person name="Birren B."/>
        </authorList>
    </citation>
    <scope>NUCLEOTIDE SEQUENCE [LARGE SCALE GENOMIC DNA]</scope>
    <source>
        <strain evidence="1">CJ02B3</strain>
    </source>
</reference>
<proteinExistence type="predicted"/>
<sequence length="30" mass="3147">MFDVCSSGWCIGYQALLTALGRTGRGAKLA</sequence>
<dbReference type="EMBL" id="KI688128">
    <property type="protein sequence ID" value="ETK78871.1"/>
    <property type="molecule type" value="Genomic_DNA"/>
</dbReference>
<dbReference type="Proteomes" id="UP000053236">
    <property type="component" value="Unassembled WGS sequence"/>
</dbReference>